<reference evidence="5" key="1">
    <citation type="submission" date="2020-07" db="EMBL/GenBank/DDBJ databases">
        <title>Vallitalea pronyensis genome.</title>
        <authorList>
            <person name="Postec A."/>
        </authorList>
    </citation>
    <scope>NUCLEOTIDE SEQUENCE</scope>
    <source>
        <strain evidence="5">FatNI3</strain>
    </source>
</reference>
<dbReference type="InterPro" id="IPR028082">
    <property type="entry name" value="Peripla_BP_I"/>
</dbReference>
<dbReference type="Pfam" id="PF13377">
    <property type="entry name" value="Peripla_BP_3"/>
    <property type="match status" value="1"/>
</dbReference>
<organism evidence="5 6">
    <name type="scientific">Vallitalea pronyensis</name>
    <dbReference type="NCBI Taxonomy" id="1348613"/>
    <lineage>
        <taxon>Bacteria</taxon>
        <taxon>Bacillati</taxon>
        <taxon>Bacillota</taxon>
        <taxon>Clostridia</taxon>
        <taxon>Lachnospirales</taxon>
        <taxon>Vallitaleaceae</taxon>
        <taxon>Vallitalea</taxon>
    </lineage>
</organism>
<evidence type="ECO:0000313" key="5">
    <source>
        <dbReference type="EMBL" id="QUI21177.1"/>
    </source>
</evidence>
<dbReference type="SUPFAM" id="SSF47413">
    <property type="entry name" value="lambda repressor-like DNA-binding domains"/>
    <property type="match status" value="1"/>
</dbReference>
<sequence>MERSKKSKVTLQTIADKLQVSRNTVSKALNDHADVAEETKQLIYSTAVELGYKKIGILQKKELHIQKQREEEAKKDINKNIAFLSYGLQVEGSYWSHILNGIEEVAREQGYNVILGSISEEDEEHLILPNCVSNGAIDGIVLMGSLKKDYVKKVIGGDIPTVLIDTFAEKYYGQIGADIIMVNNEESTRMLTEHLLEQGITDIGFIGDITYSKSFRERWEGFLRAMQEANVPVNSDYCIIHNEAFHYQHREAVEEEMQKMVKLPRALVCANDRVAINVIRDIKRKGIRVPEDVAIVGFDNIDEAKIIEPSLTTVNICKRDLGRRTMDELIWRIKNPNYPYEVIRMHTKVKIRKSSIC</sequence>
<evidence type="ECO:0000256" key="3">
    <source>
        <dbReference type="ARBA" id="ARBA00023163"/>
    </source>
</evidence>
<evidence type="ECO:0000313" key="6">
    <source>
        <dbReference type="Proteomes" id="UP000683246"/>
    </source>
</evidence>
<dbReference type="PROSITE" id="PS50932">
    <property type="entry name" value="HTH_LACI_2"/>
    <property type="match status" value="1"/>
</dbReference>
<dbReference type="Gene3D" id="1.10.260.40">
    <property type="entry name" value="lambda repressor-like DNA-binding domains"/>
    <property type="match status" value="1"/>
</dbReference>
<protein>
    <submittedName>
        <fullName evidence="5">LacI family DNA-binding transcriptional regulator</fullName>
    </submittedName>
</protein>
<dbReference type="PANTHER" id="PTHR30146">
    <property type="entry name" value="LACI-RELATED TRANSCRIPTIONAL REPRESSOR"/>
    <property type="match status" value="1"/>
</dbReference>
<dbReference type="CDD" id="cd01392">
    <property type="entry name" value="HTH_LacI"/>
    <property type="match status" value="1"/>
</dbReference>
<keyword evidence="3" id="KW-0804">Transcription</keyword>
<dbReference type="EMBL" id="CP058649">
    <property type="protein sequence ID" value="QUI21177.1"/>
    <property type="molecule type" value="Genomic_DNA"/>
</dbReference>
<dbReference type="GO" id="GO:0003700">
    <property type="term" value="F:DNA-binding transcription factor activity"/>
    <property type="evidence" value="ECO:0007669"/>
    <property type="project" value="TreeGrafter"/>
</dbReference>
<accession>A0A8J8SFA2</accession>
<keyword evidence="6" id="KW-1185">Reference proteome</keyword>
<dbReference type="PANTHER" id="PTHR30146:SF109">
    <property type="entry name" value="HTH-TYPE TRANSCRIPTIONAL REGULATOR GALS"/>
    <property type="match status" value="1"/>
</dbReference>
<keyword evidence="1" id="KW-0805">Transcription regulation</keyword>
<dbReference type="InterPro" id="IPR046335">
    <property type="entry name" value="LacI/GalR-like_sensor"/>
</dbReference>
<name>A0A8J8SFA2_9FIRM</name>
<dbReference type="GO" id="GO:0000976">
    <property type="term" value="F:transcription cis-regulatory region binding"/>
    <property type="evidence" value="ECO:0007669"/>
    <property type="project" value="TreeGrafter"/>
</dbReference>
<dbReference type="SUPFAM" id="SSF53822">
    <property type="entry name" value="Periplasmic binding protein-like I"/>
    <property type="match status" value="1"/>
</dbReference>
<feature type="domain" description="HTH lacI-type" evidence="4">
    <location>
        <begin position="9"/>
        <end position="53"/>
    </location>
</feature>
<dbReference type="Gene3D" id="3.40.50.2300">
    <property type="match status" value="2"/>
</dbReference>
<dbReference type="SMART" id="SM00354">
    <property type="entry name" value="HTH_LACI"/>
    <property type="match status" value="1"/>
</dbReference>
<keyword evidence="2 5" id="KW-0238">DNA-binding</keyword>
<dbReference type="CDD" id="cd19974">
    <property type="entry name" value="PBP1_LacI-like"/>
    <property type="match status" value="1"/>
</dbReference>
<dbReference type="Proteomes" id="UP000683246">
    <property type="component" value="Chromosome"/>
</dbReference>
<proteinExistence type="predicted"/>
<dbReference type="RefSeq" id="WP_212696640.1">
    <property type="nucleotide sequence ID" value="NZ_CP058649.1"/>
</dbReference>
<dbReference type="KEGG" id="vpy:HZI73_02255"/>
<gene>
    <name evidence="5" type="ORF">HZI73_02255</name>
</gene>
<dbReference type="AlphaFoldDB" id="A0A8J8SFA2"/>
<dbReference type="InterPro" id="IPR010982">
    <property type="entry name" value="Lambda_DNA-bd_dom_sf"/>
</dbReference>
<evidence type="ECO:0000256" key="1">
    <source>
        <dbReference type="ARBA" id="ARBA00023015"/>
    </source>
</evidence>
<dbReference type="InterPro" id="IPR000843">
    <property type="entry name" value="HTH_LacI"/>
</dbReference>
<evidence type="ECO:0000256" key="2">
    <source>
        <dbReference type="ARBA" id="ARBA00023125"/>
    </source>
</evidence>
<evidence type="ECO:0000259" key="4">
    <source>
        <dbReference type="PROSITE" id="PS50932"/>
    </source>
</evidence>
<dbReference type="Pfam" id="PF00356">
    <property type="entry name" value="LacI"/>
    <property type="match status" value="1"/>
</dbReference>